<sequence>MTDSQSIKGAETHPNSSDYNGQKAKKIRLSSLLTQDSHYASLWKYALRKWNMIAKSASVNTIAFQIVCRKDSIDGCSSSRRPMTGIRSKMRPVNVSEHFTKCPSIFSAHVYVEITCQNGLIFVTLIPYCV</sequence>
<dbReference type="Proteomes" id="UP001054945">
    <property type="component" value="Unassembled WGS sequence"/>
</dbReference>
<feature type="compositionally biased region" description="Polar residues" evidence="1">
    <location>
        <begin position="1"/>
        <end position="20"/>
    </location>
</feature>
<feature type="region of interest" description="Disordered" evidence="1">
    <location>
        <begin position="1"/>
        <end position="21"/>
    </location>
</feature>
<evidence type="ECO:0000256" key="1">
    <source>
        <dbReference type="SAM" id="MobiDB-lite"/>
    </source>
</evidence>
<protein>
    <submittedName>
        <fullName evidence="2">Uncharacterized protein</fullName>
    </submittedName>
</protein>
<dbReference type="AlphaFoldDB" id="A0AAV4MMB0"/>
<keyword evidence="3" id="KW-1185">Reference proteome</keyword>
<gene>
    <name evidence="2" type="ORF">CEXT_372711</name>
</gene>
<accession>A0AAV4MMB0</accession>
<name>A0AAV4MMB0_CAEEX</name>
<organism evidence="2 3">
    <name type="scientific">Caerostris extrusa</name>
    <name type="common">Bark spider</name>
    <name type="synonym">Caerostris bankana</name>
    <dbReference type="NCBI Taxonomy" id="172846"/>
    <lineage>
        <taxon>Eukaryota</taxon>
        <taxon>Metazoa</taxon>
        <taxon>Ecdysozoa</taxon>
        <taxon>Arthropoda</taxon>
        <taxon>Chelicerata</taxon>
        <taxon>Arachnida</taxon>
        <taxon>Araneae</taxon>
        <taxon>Araneomorphae</taxon>
        <taxon>Entelegynae</taxon>
        <taxon>Araneoidea</taxon>
        <taxon>Araneidae</taxon>
        <taxon>Caerostris</taxon>
    </lineage>
</organism>
<reference evidence="2 3" key="1">
    <citation type="submission" date="2021-06" db="EMBL/GenBank/DDBJ databases">
        <title>Caerostris extrusa draft genome.</title>
        <authorList>
            <person name="Kono N."/>
            <person name="Arakawa K."/>
        </authorList>
    </citation>
    <scope>NUCLEOTIDE SEQUENCE [LARGE SCALE GENOMIC DNA]</scope>
</reference>
<comment type="caution">
    <text evidence="2">The sequence shown here is derived from an EMBL/GenBank/DDBJ whole genome shotgun (WGS) entry which is preliminary data.</text>
</comment>
<dbReference type="EMBL" id="BPLR01019974">
    <property type="protein sequence ID" value="GIX73672.1"/>
    <property type="molecule type" value="Genomic_DNA"/>
</dbReference>
<evidence type="ECO:0000313" key="3">
    <source>
        <dbReference type="Proteomes" id="UP001054945"/>
    </source>
</evidence>
<evidence type="ECO:0000313" key="2">
    <source>
        <dbReference type="EMBL" id="GIX73672.1"/>
    </source>
</evidence>
<proteinExistence type="predicted"/>